<organism evidence="2 3">
    <name type="scientific">Pseudoalteromonas luteoviolacea S4054</name>
    <dbReference type="NCBI Taxonomy" id="1129367"/>
    <lineage>
        <taxon>Bacteria</taxon>
        <taxon>Pseudomonadati</taxon>
        <taxon>Pseudomonadota</taxon>
        <taxon>Gammaproteobacteria</taxon>
        <taxon>Alteromonadales</taxon>
        <taxon>Pseudoalteromonadaceae</taxon>
        <taxon>Pseudoalteromonas</taxon>
    </lineage>
</organism>
<keyword evidence="1" id="KW-0472">Membrane</keyword>
<feature type="transmembrane region" description="Helical" evidence="1">
    <location>
        <begin position="104"/>
        <end position="128"/>
    </location>
</feature>
<dbReference type="InterPro" id="IPR021329">
    <property type="entry name" value="DUF2938"/>
</dbReference>
<evidence type="ECO:0008006" key="4">
    <source>
        <dbReference type="Google" id="ProtNLM"/>
    </source>
</evidence>
<dbReference type="RefSeq" id="WP_046358007.1">
    <property type="nucleotide sequence ID" value="NZ_AUXW01000187.1"/>
</dbReference>
<feature type="transmembrane region" description="Helical" evidence="1">
    <location>
        <begin position="6"/>
        <end position="28"/>
    </location>
</feature>
<dbReference type="Proteomes" id="UP000033434">
    <property type="component" value="Unassembled WGS sequence"/>
</dbReference>
<feature type="transmembrane region" description="Helical" evidence="1">
    <location>
        <begin position="77"/>
        <end position="98"/>
    </location>
</feature>
<dbReference type="PATRIC" id="fig|1129367.4.peg.4664"/>
<dbReference type="AlphaFoldDB" id="A0A0F6A5C4"/>
<accession>A0A0F6A5C4</accession>
<protein>
    <recommendedName>
        <fullName evidence="4">DUF2938 domain-containing protein</fullName>
    </recommendedName>
</protein>
<gene>
    <name evidence="2" type="ORF">N479_02645</name>
</gene>
<feature type="transmembrane region" description="Helical" evidence="1">
    <location>
        <begin position="148"/>
        <end position="169"/>
    </location>
</feature>
<dbReference type="EMBL" id="AUXW01000187">
    <property type="protein sequence ID" value="KKE81397.1"/>
    <property type="molecule type" value="Genomic_DNA"/>
</dbReference>
<reference evidence="2 3" key="1">
    <citation type="journal article" date="2015" name="BMC Genomics">
        <title>Genome mining reveals unlocked bioactive potential of marine Gram-negative bacteria.</title>
        <authorList>
            <person name="Machado H."/>
            <person name="Sonnenschein E.C."/>
            <person name="Melchiorsen J."/>
            <person name="Gram L."/>
        </authorList>
    </citation>
    <scope>NUCLEOTIDE SEQUENCE [LARGE SCALE GENOMIC DNA]</scope>
    <source>
        <strain evidence="2 3">S4054</strain>
    </source>
</reference>
<dbReference type="Pfam" id="PF11158">
    <property type="entry name" value="DUF2938"/>
    <property type="match status" value="1"/>
</dbReference>
<evidence type="ECO:0000313" key="2">
    <source>
        <dbReference type="EMBL" id="KKE81397.1"/>
    </source>
</evidence>
<evidence type="ECO:0000256" key="1">
    <source>
        <dbReference type="SAM" id="Phobius"/>
    </source>
</evidence>
<evidence type="ECO:0000313" key="3">
    <source>
        <dbReference type="Proteomes" id="UP000033434"/>
    </source>
</evidence>
<keyword evidence="1" id="KW-0812">Transmembrane</keyword>
<sequence length="170" mass="18857">MFLYESVFELIGLSIIVGLGATVFMDIWSEFLKRSFGIQPLNYALVGRWTIHCLQGKLSHQSIANAKAKNFEGITGWVVHYITGVIFALTIIFIAQVINMSLLLNPLFVILFGTLTVCFPFFVMQPCFGMGIAASKMPKANIARLKSIGAHVSFGFGLYLTLLCLSLFYT</sequence>
<name>A0A0F6A5C4_9GAMM</name>
<comment type="caution">
    <text evidence="2">The sequence shown here is derived from an EMBL/GenBank/DDBJ whole genome shotgun (WGS) entry which is preliminary data.</text>
</comment>
<keyword evidence="1" id="KW-1133">Transmembrane helix</keyword>
<proteinExistence type="predicted"/>